<dbReference type="Proteomes" id="UP000239899">
    <property type="component" value="Unassembled WGS sequence"/>
</dbReference>
<name>A0A2P6U200_CHLSO</name>
<proteinExistence type="predicted"/>
<evidence type="ECO:0000313" key="1">
    <source>
        <dbReference type="EMBL" id="PRW60341.1"/>
    </source>
</evidence>
<accession>A0A2P6U200</accession>
<comment type="caution">
    <text evidence="1">The sequence shown here is derived from an EMBL/GenBank/DDBJ whole genome shotgun (WGS) entry which is preliminary data.</text>
</comment>
<gene>
    <name evidence="1" type="ORF">C2E21_1070</name>
</gene>
<reference evidence="1 2" key="1">
    <citation type="journal article" date="2018" name="Plant J.">
        <title>Genome sequences of Chlorella sorokiniana UTEX 1602 and Micractinium conductrix SAG 241.80: implications to maltose excretion by a green alga.</title>
        <authorList>
            <person name="Arriola M.B."/>
            <person name="Velmurugan N."/>
            <person name="Zhang Y."/>
            <person name="Plunkett M.H."/>
            <person name="Hondzo H."/>
            <person name="Barney B.M."/>
        </authorList>
    </citation>
    <scope>NUCLEOTIDE SEQUENCE [LARGE SCALE GENOMIC DNA]</scope>
    <source>
        <strain evidence="2">UTEX 1602</strain>
    </source>
</reference>
<sequence length="141" mass="14515">MSSLLFMVAAAQHLVQDVLRAGSHSDGAAAAALELSTGDASPDMPAGSLMLGSPPAAETALHATSGGRGAFLESMPVERFKLSNVCWSWDWNGSAHGVAAAAAGWVLARLAAGNCSSAASWRRLSMLGYRRLSMVGSRRAA</sequence>
<keyword evidence="2" id="KW-1185">Reference proteome</keyword>
<organism evidence="1 2">
    <name type="scientific">Chlorella sorokiniana</name>
    <name type="common">Freshwater green alga</name>
    <dbReference type="NCBI Taxonomy" id="3076"/>
    <lineage>
        <taxon>Eukaryota</taxon>
        <taxon>Viridiplantae</taxon>
        <taxon>Chlorophyta</taxon>
        <taxon>core chlorophytes</taxon>
        <taxon>Trebouxiophyceae</taxon>
        <taxon>Chlorellales</taxon>
        <taxon>Chlorellaceae</taxon>
        <taxon>Chlorella clade</taxon>
        <taxon>Chlorella</taxon>
    </lineage>
</organism>
<dbReference type="EMBL" id="LHPG02000002">
    <property type="protein sequence ID" value="PRW60341.1"/>
    <property type="molecule type" value="Genomic_DNA"/>
</dbReference>
<dbReference type="AlphaFoldDB" id="A0A2P6U200"/>
<evidence type="ECO:0000313" key="2">
    <source>
        <dbReference type="Proteomes" id="UP000239899"/>
    </source>
</evidence>
<protein>
    <submittedName>
        <fullName evidence="1">Phage tail family</fullName>
    </submittedName>
</protein>